<feature type="non-terminal residue" evidence="1">
    <location>
        <position position="1"/>
    </location>
</feature>
<name>A0ACA9SWS0_9GLOM</name>
<accession>A0ACA9SWS0</accession>
<protein>
    <submittedName>
        <fullName evidence="1">16540_t:CDS:1</fullName>
    </submittedName>
</protein>
<reference evidence="1" key="1">
    <citation type="submission" date="2021-06" db="EMBL/GenBank/DDBJ databases">
        <authorList>
            <person name="Kallberg Y."/>
            <person name="Tangrot J."/>
            <person name="Rosling A."/>
        </authorList>
    </citation>
    <scope>NUCLEOTIDE SEQUENCE</scope>
    <source>
        <strain evidence="1">MA461A</strain>
    </source>
</reference>
<evidence type="ECO:0000313" key="1">
    <source>
        <dbReference type="EMBL" id="CAG8850342.1"/>
    </source>
</evidence>
<feature type="non-terminal residue" evidence="1">
    <location>
        <position position="103"/>
    </location>
</feature>
<organism evidence="1 2">
    <name type="scientific">Racocetra persica</name>
    <dbReference type="NCBI Taxonomy" id="160502"/>
    <lineage>
        <taxon>Eukaryota</taxon>
        <taxon>Fungi</taxon>
        <taxon>Fungi incertae sedis</taxon>
        <taxon>Mucoromycota</taxon>
        <taxon>Glomeromycotina</taxon>
        <taxon>Glomeromycetes</taxon>
        <taxon>Diversisporales</taxon>
        <taxon>Gigasporaceae</taxon>
        <taxon>Racocetra</taxon>
    </lineage>
</organism>
<evidence type="ECO:0000313" key="2">
    <source>
        <dbReference type="Proteomes" id="UP000789920"/>
    </source>
</evidence>
<dbReference type="Proteomes" id="UP000789920">
    <property type="component" value="Unassembled WGS sequence"/>
</dbReference>
<dbReference type="EMBL" id="CAJVQC010170272">
    <property type="protein sequence ID" value="CAG8850342.1"/>
    <property type="molecule type" value="Genomic_DNA"/>
</dbReference>
<gene>
    <name evidence="1" type="ORF">RPERSI_LOCUS36041</name>
</gene>
<proteinExistence type="predicted"/>
<sequence length="103" mass="11706">LESTRCMVVLQYADSGNLREFLDHKELSWINKLHIARDIAHGLCQLHKAGVVHGDLHTQNIFINNYQAFIRAPRMILPDDTSASYYSAAPETIPYVDPKIVND</sequence>
<keyword evidence="2" id="KW-1185">Reference proteome</keyword>
<comment type="caution">
    <text evidence="1">The sequence shown here is derived from an EMBL/GenBank/DDBJ whole genome shotgun (WGS) entry which is preliminary data.</text>
</comment>